<keyword evidence="4" id="KW-0675">Receptor</keyword>
<evidence type="ECO:0000313" key="5">
    <source>
        <dbReference type="Proteomes" id="UP000006443"/>
    </source>
</evidence>
<dbReference type="PROSITE" id="PS51257">
    <property type="entry name" value="PROKAR_LIPOPROTEIN"/>
    <property type="match status" value="1"/>
</dbReference>
<protein>
    <submittedName>
        <fullName evidence="4">Extracellular ligand-binding receptor</fullName>
    </submittedName>
</protein>
<dbReference type="RefSeq" id="WP_008514689.1">
    <property type="nucleotide sequence ID" value="NZ_ACJM01000002.1"/>
</dbReference>
<dbReference type="Pfam" id="PF13458">
    <property type="entry name" value="Peripla_BP_6"/>
    <property type="match status" value="1"/>
</dbReference>
<dbReference type="Gene3D" id="3.40.50.2300">
    <property type="match status" value="2"/>
</dbReference>
<keyword evidence="2" id="KW-0732">Signal</keyword>
<evidence type="ECO:0000259" key="3">
    <source>
        <dbReference type="Pfam" id="PF13458"/>
    </source>
</evidence>
<organism evidence="4 5">
    <name type="scientific">Dethiobacter alkaliphilus AHT 1</name>
    <dbReference type="NCBI Taxonomy" id="555088"/>
    <lineage>
        <taxon>Bacteria</taxon>
        <taxon>Bacillati</taxon>
        <taxon>Bacillota</taxon>
        <taxon>Dethiobacteria</taxon>
        <taxon>Dethiobacterales</taxon>
        <taxon>Dethiobacteraceae</taxon>
        <taxon>Dethiobacter</taxon>
    </lineage>
</organism>
<dbReference type="CDD" id="cd06345">
    <property type="entry name" value="PBP1_ABC_ligand_binding-like"/>
    <property type="match status" value="1"/>
</dbReference>
<dbReference type="InterPro" id="IPR028081">
    <property type="entry name" value="Leu-bd"/>
</dbReference>
<dbReference type="PANTHER" id="PTHR30483">
    <property type="entry name" value="LEUCINE-SPECIFIC-BINDING PROTEIN"/>
    <property type="match status" value="1"/>
</dbReference>
<accession>C0GDC5</accession>
<dbReference type="InterPro" id="IPR028082">
    <property type="entry name" value="Peripla_BP_I"/>
</dbReference>
<gene>
    <name evidence="4" type="ORF">DealDRAFT_0576</name>
</gene>
<keyword evidence="5" id="KW-1185">Reference proteome</keyword>
<sequence>MKSKRGVLAVLVVFGVLVSMALSGCGGNGDDSAAQDDAIRIGIAGPMTFIHGEHMWKSATMAAEEINAAGGVQVGDVKRPIELVSVETNEILNVPDAANAIERAITVDNVDFLLGGFRTEAVLGMQDVAADHETIFIITGSGHPQLTTRVGEDYEKYKYFFRTNPMNSNNMARASFLILHEVATVVREDLGFAQPKVAILAESAIWVDPIIEASEAQMPEMGLEIVGVWRPSANATDLSAELSAISASGAHIIFTVMSGPVGGPFARQYEELQVPAAVAGINVDAMGGKFWETTGGLGAYVSTLNLVGRVETSPHSIDFFDRFMDRYEEIPVYTVATYDALNILVSAIEEAGTTENEAVIAALQETDAPALGGRVVFTDEHDVTWGPGYVTGLGTQWQDGELKVFWPNDWEGIKYEGTVRYELAPWVVDFWQ</sequence>
<dbReference type="PANTHER" id="PTHR30483:SF6">
    <property type="entry name" value="PERIPLASMIC BINDING PROTEIN OF ABC TRANSPORTER FOR NATURAL AMINO ACIDS"/>
    <property type="match status" value="1"/>
</dbReference>
<proteinExistence type="inferred from homology"/>
<reference evidence="4 5" key="1">
    <citation type="submission" date="2009-02" db="EMBL/GenBank/DDBJ databases">
        <title>Sequencing of the draft genome and assembly of Dethiobacter alkaliphilus AHT 1.</title>
        <authorList>
            <consortium name="US DOE Joint Genome Institute (JGI-PGF)"/>
            <person name="Lucas S."/>
            <person name="Copeland A."/>
            <person name="Lapidus A."/>
            <person name="Glavina del Rio T."/>
            <person name="Dalin E."/>
            <person name="Tice H."/>
            <person name="Bruce D."/>
            <person name="Goodwin L."/>
            <person name="Pitluck S."/>
            <person name="Larimer F."/>
            <person name="Land M.L."/>
            <person name="Hauser L."/>
            <person name="Muyzer G."/>
        </authorList>
    </citation>
    <scope>NUCLEOTIDE SEQUENCE [LARGE SCALE GENOMIC DNA]</scope>
    <source>
        <strain evidence="4 5">AHT 1</strain>
    </source>
</reference>
<dbReference type="STRING" id="555088.DealDRAFT_0576"/>
<comment type="similarity">
    <text evidence="1">Belongs to the leucine-binding protein family.</text>
</comment>
<evidence type="ECO:0000256" key="1">
    <source>
        <dbReference type="ARBA" id="ARBA00010062"/>
    </source>
</evidence>
<dbReference type="Proteomes" id="UP000006443">
    <property type="component" value="Unassembled WGS sequence"/>
</dbReference>
<dbReference type="eggNOG" id="COG0683">
    <property type="taxonomic scope" value="Bacteria"/>
</dbReference>
<dbReference type="AlphaFoldDB" id="C0GDC5"/>
<comment type="caution">
    <text evidence="4">The sequence shown here is derived from an EMBL/GenBank/DDBJ whole genome shotgun (WGS) entry which is preliminary data.</text>
</comment>
<name>C0GDC5_DETAL</name>
<evidence type="ECO:0000256" key="2">
    <source>
        <dbReference type="ARBA" id="ARBA00022729"/>
    </source>
</evidence>
<evidence type="ECO:0000313" key="4">
    <source>
        <dbReference type="EMBL" id="EEG78646.1"/>
    </source>
</evidence>
<dbReference type="EMBL" id="ACJM01000002">
    <property type="protein sequence ID" value="EEG78646.1"/>
    <property type="molecule type" value="Genomic_DNA"/>
</dbReference>
<dbReference type="SUPFAM" id="SSF53822">
    <property type="entry name" value="Periplasmic binding protein-like I"/>
    <property type="match status" value="1"/>
</dbReference>
<dbReference type="InterPro" id="IPR051010">
    <property type="entry name" value="BCAA_transport"/>
</dbReference>
<feature type="domain" description="Leucine-binding protein" evidence="3">
    <location>
        <begin position="44"/>
        <end position="391"/>
    </location>
</feature>